<dbReference type="Pfam" id="PF00657">
    <property type="entry name" value="Lipase_GDSL"/>
    <property type="match status" value="1"/>
</dbReference>
<keyword evidence="3" id="KW-0378">Hydrolase</keyword>
<dbReference type="InterPro" id="IPR001087">
    <property type="entry name" value="GDSL"/>
</dbReference>
<name>A0A835FB96_9POAL</name>
<dbReference type="OrthoDB" id="1600564at2759"/>
<keyword evidence="2 6" id="KW-0732">Signal</keyword>
<sequence length="429" mass="45303">MAKLLLVVCAASLVVLVVVFAAAAAATPGRRHRYDSIFSLGDSYADTGNGPVVFGWHAIANPVMRPPYGSTFFGHPTGRNCDGRLPIDFLGACVPFPPAVDRVAADDQSIALCSFAAEGLGLPLIPPFLARRSFRRGANFAVGGATALDTAFFHRWDPPGGSTFPLNTSLAVQLQWFESLKPSLCTTTQDCRELFGRSLFFVGAFGANDYLLSLGAKSIHQVRSFVPDVVRTISMAVERLIQHGATTVVVPGVIPLGCAPPVLVTFADPDPAAYDTRTGCLKAINDLTAHHNALLQQALHELQAKHSAGDVAIVYADFFGPVVEMVTSPAKFGFEGDVLTLCCGGPGRFNYNKTVFCGDPGATRCRDPSARLFWDGVHLTEAAYRYIAAGWLSSIKSSSPPGTASGGGANGTTATTAAKDKEGRSCCAN</sequence>
<feature type="compositionally biased region" description="Basic and acidic residues" evidence="5">
    <location>
        <begin position="418"/>
        <end position="429"/>
    </location>
</feature>
<keyword evidence="4" id="KW-0325">Glycoprotein</keyword>
<dbReference type="CDD" id="cd01837">
    <property type="entry name" value="SGNH_plant_lipase_like"/>
    <property type="match status" value="1"/>
</dbReference>
<evidence type="ECO:0000256" key="5">
    <source>
        <dbReference type="SAM" id="MobiDB-lite"/>
    </source>
</evidence>
<evidence type="ECO:0000256" key="6">
    <source>
        <dbReference type="SAM" id="SignalP"/>
    </source>
</evidence>
<dbReference type="SUPFAM" id="SSF52266">
    <property type="entry name" value="SGNH hydrolase"/>
    <property type="match status" value="1"/>
</dbReference>
<comment type="similarity">
    <text evidence="1">Belongs to the 'GDSL' lipolytic enzyme family.</text>
</comment>
<keyword evidence="8" id="KW-1185">Reference proteome</keyword>
<dbReference type="EMBL" id="JACEFO010001600">
    <property type="protein sequence ID" value="KAF8733535.1"/>
    <property type="molecule type" value="Genomic_DNA"/>
</dbReference>
<protein>
    <recommendedName>
        <fullName evidence="9">GDSL esterase/lipase</fullName>
    </recommendedName>
</protein>
<evidence type="ECO:0000256" key="2">
    <source>
        <dbReference type="ARBA" id="ARBA00022729"/>
    </source>
</evidence>
<dbReference type="Proteomes" id="UP000636709">
    <property type="component" value="Unassembled WGS sequence"/>
</dbReference>
<feature type="signal peptide" evidence="6">
    <location>
        <begin position="1"/>
        <end position="25"/>
    </location>
</feature>
<evidence type="ECO:0008006" key="9">
    <source>
        <dbReference type="Google" id="ProtNLM"/>
    </source>
</evidence>
<dbReference type="InterPro" id="IPR036514">
    <property type="entry name" value="SGNH_hydro_sf"/>
</dbReference>
<dbReference type="Gramene" id="Dexi5A01G0001050.1">
    <property type="protein sequence ID" value="Dexi5A01G0001050.1:cds"/>
    <property type="gene ID" value="Dexi5A01G0001050"/>
</dbReference>
<evidence type="ECO:0000256" key="3">
    <source>
        <dbReference type="ARBA" id="ARBA00022801"/>
    </source>
</evidence>
<feature type="region of interest" description="Disordered" evidence="5">
    <location>
        <begin position="401"/>
        <end position="429"/>
    </location>
</feature>
<dbReference type="PANTHER" id="PTHR22835:SF565">
    <property type="entry name" value="GDSL ESTERASE_LIPASE"/>
    <property type="match status" value="1"/>
</dbReference>
<feature type="chain" id="PRO_5032661764" description="GDSL esterase/lipase" evidence="6">
    <location>
        <begin position="26"/>
        <end position="429"/>
    </location>
</feature>
<dbReference type="PANTHER" id="PTHR22835">
    <property type="entry name" value="ZINC FINGER FYVE DOMAIN CONTAINING PROTEIN"/>
    <property type="match status" value="1"/>
</dbReference>
<dbReference type="GO" id="GO:0016788">
    <property type="term" value="F:hydrolase activity, acting on ester bonds"/>
    <property type="evidence" value="ECO:0007669"/>
    <property type="project" value="InterPro"/>
</dbReference>
<evidence type="ECO:0000256" key="4">
    <source>
        <dbReference type="ARBA" id="ARBA00023180"/>
    </source>
</evidence>
<proteinExistence type="inferred from homology"/>
<dbReference type="AlphaFoldDB" id="A0A835FB96"/>
<evidence type="ECO:0000313" key="8">
    <source>
        <dbReference type="Proteomes" id="UP000636709"/>
    </source>
</evidence>
<comment type="caution">
    <text evidence="7">The sequence shown here is derived from an EMBL/GenBank/DDBJ whole genome shotgun (WGS) entry which is preliminary data.</text>
</comment>
<accession>A0A835FB96</accession>
<organism evidence="7 8">
    <name type="scientific">Digitaria exilis</name>
    <dbReference type="NCBI Taxonomy" id="1010633"/>
    <lineage>
        <taxon>Eukaryota</taxon>
        <taxon>Viridiplantae</taxon>
        <taxon>Streptophyta</taxon>
        <taxon>Embryophyta</taxon>
        <taxon>Tracheophyta</taxon>
        <taxon>Spermatophyta</taxon>
        <taxon>Magnoliopsida</taxon>
        <taxon>Liliopsida</taxon>
        <taxon>Poales</taxon>
        <taxon>Poaceae</taxon>
        <taxon>PACMAD clade</taxon>
        <taxon>Panicoideae</taxon>
        <taxon>Panicodae</taxon>
        <taxon>Paniceae</taxon>
        <taxon>Anthephorinae</taxon>
        <taxon>Digitaria</taxon>
    </lineage>
</organism>
<gene>
    <name evidence="7" type="ORF">HU200_014836</name>
</gene>
<evidence type="ECO:0000256" key="1">
    <source>
        <dbReference type="ARBA" id="ARBA00008668"/>
    </source>
</evidence>
<dbReference type="InterPro" id="IPR035669">
    <property type="entry name" value="SGNH_plant_lipase-like"/>
</dbReference>
<evidence type="ECO:0000313" key="7">
    <source>
        <dbReference type="EMBL" id="KAF8733535.1"/>
    </source>
</evidence>
<dbReference type="Gene3D" id="3.40.50.1110">
    <property type="entry name" value="SGNH hydrolase"/>
    <property type="match status" value="1"/>
</dbReference>
<reference evidence="7" key="1">
    <citation type="submission" date="2020-07" db="EMBL/GenBank/DDBJ databases">
        <title>Genome sequence and genetic diversity analysis of an under-domesticated orphan crop, white fonio (Digitaria exilis).</title>
        <authorList>
            <person name="Bennetzen J.L."/>
            <person name="Chen S."/>
            <person name="Ma X."/>
            <person name="Wang X."/>
            <person name="Yssel A.E.J."/>
            <person name="Chaluvadi S.R."/>
            <person name="Johnson M."/>
            <person name="Gangashetty P."/>
            <person name="Hamidou F."/>
            <person name="Sanogo M.D."/>
            <person name="Zwaenepoel A."/>
            <person name="Wallace J."/>
            <person name="Van De Peer Y."/>
            <person name="Van Deynze A."/>
        </authorList>
    </citation>
    <scope>NUCLEOTIDE SEQUENCE</scope>
    <source>
        <tissue evidence="7">Leaves</tissue>
    </source>
</reference>